<evidence type="ECO:0000313" key="8">
    <source>
        <dbReference type="EMBL" id="SPT70919.1"/>
    </source>
</evidence>
<evidence type="ECO:0000313" key="9">
    <source>
        <dbReference type="Proteomes" id="UP000250086"/>
    </source>
</evidence>
<dbReference type="GO" id="GO:0032993">
    <property type="term" value="C:protein-DNA complex"/>
    <property type="evidence" value="ECO:0007669"/>
    <property type="project" value="TreeGrafter"/>
</dbReference>
<dbReference type="GO" id="GO:0003681">
    <property type="term" value="F:bent DNA binding"/>
    <property type="evidence" value="ECO:0007669"/>
    <property type="project" value="TreeGrafter"/>
</dbReference>
<feature type="coiled-coil region" evidence="6">
    <location>
        <begin position="26"/>
        <end position="62"/>
    </location>
</feature>
<dbReference type="GO" id="GO:0000976">
    <property type="term" value="F:transcription cis-regulatory region binding"/>
    <property type="evidence" value="ECO:0007669"/>
    <property type="project" value="TreeGrafter"/>
</dbReference>
<dbReference type="Gene3D" id="4.10.430.10">
    <property type="entry name" value="Histone-like protein H-NS, C-terminal domain"/>
    <property type="match status" value="1"/>
</dbReference>
<dbReference type="GO" id="GO:0005829">
    <property type="term" value="C:cytosol"/>
    <property type="evidence" value="ECO:0007669"/>
    <property type="project" value="TreeGrafter"/>
</dbReference>
<dbReference type="SUPFAM" id="SSF81273">
    <property type="entry name" value="H-NS histone-like proteins"/>
    <property type="match status" value="2"/>
</dbReference>
<dbReference type="GO" id="GO:0046983">
    <property type="term" value="F:protein dimerization activity"/>
    <property type="evidence" value="ECO:0007669"/>
    <property type="project" value="InterPro"/>
</dbReference>
<dbReference type="PIRSF" id="PIRSF002096">
    <property type="entry name" value="HnS"/>
    <property type="match status" value="1"/>
</dbReference>
<feature type="domain" description="DNA-binding protein H-NS-like C-terminal" evidence="7">
    <location>
        <begin position="83"/>
        <end position="131"/>
    </location>
</feature>
<gene>
    <name evidence="8" type="primary">hns</name>
    <name evidence="8" type="ORF">NCTC13093_02345</name>
</gene>
<dbReference type="Pfam" id="PF00816">
    <property type="entry name" value="Histone_HNS"/>
    <property type="match status" value="1"/>
</dbReference>
<name>A0A2X0V3B0_9GAMM</name>
<dbReference type="SMART" id="SM00528">
    <property type="entry name" value="HNS"/>
    <property type="match status" value="1"/>
</dbReference>
<reference evidence="8 9" key="1">
    <citation type="submission" date="2018-06" db="EMBL/GenBank/DDBJ databases">
        <authorList>
            <consortium name="Pathogen Informatics"/>
            <person name="Doyle S."/>
        </authorList>
    </citation>
    <scope>NUCLEOTIDE SEQUENCE [LARGE SCALE GENOMIC DNA]</scope>
    <source>
        <strain evidence="8 9">NCTC13093</strain>
    </source>
</reference>
<dbReference type="RefSeq" id="WP_113744932.1">
    <property type="nucleotide sequence ID" value="NZ_UAPU01000005.1"/>
</dbReference>
<evidence type="ECO:0000256" key="5">
    <source>
        <dbReference type="PIRNR" id="PIRNR002096"/>
    </source>
</evidence>
<dbReference type="Proteomes" id="UP000250086">
    <property type="component" value="Unassembled WGS sequence"/>
</dbReference>
<dbReference type="GO" id="GO:0003680">
    <property type="term" value="F:minor groove of adenine-thymine-rich DNA binding"/>
    <property type="evidence" value="ECO:0007669"/>
    <property type="project" value="TreeGrafter"/>
</dbReference>
<dbReference type="GO" id="GO:0001217">
    <property type="term" value="F:DNA-binding transcription repressor activity"/>
    <property type="evidence" value="ECO:0007669"/>
    <property type="project" value="TreeGrafter"/>
</dbReference>
<comment type="similarity">
    <text evidence="2 5">Belongs to the histone-like protein H-NS family.</text>
</comment>
<keyword evidence="4 5" id="KW-0238">DNA-binding</keyword>
<protein>
    <recommendedName>
        <fullName evidence="5">DNA-binding protein</fullName>
    </recommendedName>
</protein>
<dbReference type="InterPro" id="IPR001801">
    <property type="entry name" value="Histone_HNS"/>
</dbReference>
<keyword evidence="6" id="KW-0175">Coiled coil</keyword>
<dbReference type="InterPro" id="IPR027454">
    <property type="entry name" value="Histone_HNS_N"/>
</dbReference>
<dbReference type="GO" id="GO:0030527">
    <property type="term" value="F:structural constituent of chromatin"/>
    <property type="evidence" value="ECO:0007669"/>
    <property type="project" value="InterPro"/>
</dbReference>
<dbReference type="Pfam" id="PF22470">
    <property type="entry name" value="Histone_HNS_N"/>
    <property type="match status" value="1"/>
</dbReference>
<proteinExistence type="inferred from homology"/>
<evidence type="ECO:0000256" key="4">
    <source>
        <dbReference type="ARBA" id="ARBA00023125"/>
    </source>
</evidence>
<dbReference type="AlphaFoldDB" id="A0A2X0V3B0"/>
<evidence type="ECO:0000259" key="7">
    <source>
        <dbReference type="SMART" id="SM00528"/>
    </source>
</evidence>
<dbReference type="Gene3D" id="1.10.287.1050">
    <property type="entry name" value="H-NS histone-like proteins"/>
    <property type="match status" value="1"/>
</dbReference>
<evidence type="ECO:0000256" key="6">
    <source>
        <dbReference type="SAM" id="Coils"/>
    </source>
</evidence>
<dbReference type="InterPro" id="IPR027444">
    <property type="entry name" value="H-NS_C_dom"/>
</dbReference>
<evidence type="ECO:0000256" key="2">
    <source>
        <dbReference type="ARBA" id="ARBA00010610"/>
    </source>
</evidence>
<dbReference type="GO" id="GO:0009295">
    <property type="term" value="C:nucleoid"/>
    <property type="evidence" value="ECO:0007669"/>
    <property type="project" value="UniProtKB-SubCell"/>
</dbReference>
<organism evidence="8 9">
    <name type="scientific">Anaerobiospirillum thomasii</name>
    <dbReference type="NCBI Taxonomy" id="179995"/>
    <lineage>
        <taxon>Bacteria</taxon>
        <taxon>Pseudomonadati</taxon>
        <taxon>Pseudomonadota</taxon>
        <taxon>Gammaproteobacteria</taxon>
        <taxon>Aeromonadales</taxon>
        <taxon>Succinivibrionaceae</taxon>
        <taxon>Anaerobiospirillum</taxon>
    </lineage>
</organism>
<evidence type="ECO:0000256" key="3">
    <source>
        <dbReference type="ARBA" id="ARBA00022490"/>
    </source>
</evidence>
<dbReference type="OrthoDB" id="6088948at2"/>
<keyword evidence="3" id="KW-0963">Cytoplasm</keyword>
<dbReference type="PANTHER" id="PTHR38097:SF2">
    <property type="entry name" value="DNA-BINDING PROTEIN STPA"/>
    <property type="match status" value="1"/>
</dbReference>
<dbReference type="EMBL" id="UAPV01000001">
    <property type="protein sequence ID" value="SPT70919.1"/>
    <property type="molecule type" value="Genomic_DNA"/>
</dbReference>
<dbReference type="InterPro" id="IPR054180">
    <property type="entry name" value="H-NS-like_N"/>
</dbReference>
<keyword evidence="9" id="KW-1185">Reference proteome</keyword>
<comment type="subcellular location">
    <subcellularLocation>
        <location evidence="1">Cytoplasm</location>
        <location evidence="1">Nucleoid</location>
    </subcellularLocation>
</comment>
<sequence length="133" mass="15279">MPMSLRALKNARNLQAALRGATIEDIDSIIAKLQEIRSVIEEAELEESIKEAERKEKLEQALEYLQVNNISVDDLVASKSLNKHQKLKFKPKYKYTDLDGVERTWTGQGKLPTHLRNLLEQTGKSKEDFRIDD</sequence>
<accession>A0A2X0V3B0</accession>
<dbReference type="PANTHER" id="PTHR38097">
    <property type="match status" value="1"/>
</dbReference>
<evidence type="ECO:0000256" key="1">
    <source>
        <dbReference type="ARBA" id="ARBA00004453"/>
    </source>
</evidence>
<dbReference type="InterPro" id="IPR037150">
    <property type="entry name" value="H-NS_C_dom_sf"/>
</dbReference>